<keyword evidence="9" id="KW-0175">Coiled coil</keyword>
<feature type="site" description="Interaction with DNA" evidence="7">
    <location>
        <position position="80"/>
    </location>
</feature>
<reference evidence="11 12" key="1">
    <citation type="submission" date="2014-10" db="EMBL/GenBank/DDBJ databases">
        <title>Whole genome sequence of Francisella endociliophora strain FSC1006, isolated from a laboratory culture of the marine ciliate Euplotes raikovi.</title>
        <authorList>
            <person name="Granberg M."/>
            <person name="Backman S."/>
            <person name="Lundmark E."/>
            <person name="Nilsson E."/>
            <person name="Karlsson E."/>
            <person name="Thelaus J."/>
            <person name="Ohrman C."/>
            <person name="Larkeryd A."/>
            <person name="Stenberg P."/>
        </authorList>
    </citation>
    <scope>NUCLEOTIDE SEQUENCE [LARGE SCALE GENOMIC DNA]</scope>
    <source>
        <strain evidence="11 12">FSC1006</strain>
    </source>
</reference>
<comment type="function">
    <text evidence="7">Topoisomerase IV is essential for chromosome segregation. It relaxes supercoiled DNA. Performs the decatenation events required during the replication of a circular DNA molecule.</text>
</comment>
<comment type="subcellular location">
    <subcellularLocation>
        <location evidence="7">Cell membrane</location>
        <topology evidence="7">Peripheral membrane protein</topology>
    </subcellularLocation>
</comment>
<accession>A0A097ENS8</accession>
<keyword evidence="12" id="KW-1185">Reference proteome</keyword>
<dbReference type="Gene3D" id="1.10.268.10">
    <property type="entry name" value="Topoisomerase, domain 3"/>
    <property type="match status" value="1"/>
</dbReference>
<evidence type="ECO:0000256" key="2">
    <source>
        <dbReference type="ARBA" id="ARBA00022475"/>
    </source>
</evidence>
<evidence type="ECO:0000259" key="10">
    <source>
        <dbReference type="PROSITE" id="PS52040"/>
    </source>
</evidence>
<evidence type="ECO:0000256" key="4">
    <source>
        <dbReference type="ARBA" id="ARBA00023125"/>
    </source>
</evidence>
<dbReference type="GO" id="GO:0005737">
    <property type="term" value="C:cytoplasm"/>
    <property type="evidence" value="ECO:0007669"/>
    <property type="project" value="TreeGrafter"/>
</dbReference>
<evidence type="ECO:0000313" key="11">
    <source>
        <dbReference type="EMBL" id="AIT09222.1"/>
    </source>
</evidence>
<comment type="similarity">
    <text evidence="7">Belongs to the type II topoisomerase GyrA/ParC subunit family. ParC type 1 subfamily.</text>
</comment>
<name>A0A097ENS8_9GAMM</name>
<evidence type="ECO:0000256" key="8">
    <source>
        <dbReference type="PROSITE-ProRule" id="PRU01384"/>
    </source>
</evidence>
<dbReference type="HAMAP" id="MF_00936">
    <property type="entry name" value="ParC_type1"/>
    <property type="match status" value="1"/>
</dbReference>
<dbReference type="GO" id="GO:0007059">
    <property type="term" value="P:chromosome segregation"/>
    <property type="evidence" value="ECO:0007669"/>
    <property type="project" value="UniProtKB-UniRule"/>
</dbReference>
<dbReference type="InterPro" id="IPR006691">
    <property type="entry name" value="GyrA/parC_rep"/>
</dbReference>
<dbReference type="InterPro" id="IPR002205">
    <property type="entry name" value="Topo_IIA_dom_A"/>
</dbReference>
<dbReference type="STRING" id="1547445.LO80_04025"/>
<dbReference type="Gene3D" id="2.120.10.90">
    <property type="entry name" value="DNA gyrase/topoisomerase IV, subunit A, C-terminal"/>
    <property type="match status" value="1"/>
</dbReference>
<dbReference type="InterPro" id="IPR013757">
    <property type="entry name" value="Topo_IIA_A_a_sf"/>
</dbReference>
<keyword evidence="2 7" id="KW-1003">Cell membrane</keyword>
<dbReference type="GO" id="GO:0003918">
    <property type="term" value="F:DNA topoisomerase type II (double strand cut, ATP-hydrolyzing) activity"/>
    <property type="evidence" value="ECO:0007669"/>
    <property type="project" value="UniProtKB-UniRule"/>
</dbReference>
<keyword evidence="3 7" id="KW-0799">Topoisomerase</keyword>
<dbReference type="GO" id="GO:0005524">
    <property type="term" value="F:ATP binding"/>
    <property type="evidence" value="ECO:0007669"/>
    <property type="project" value="InterPro"/>
</dbReference>
<comment type="catalytic activity">
    <reaction evidence="1 7 8">
        <text>ATP-dependent breakage, passage and rejoining of double-stranded DNA.</text>
        <dbReference type="EC" id="5.6.2.2"/>
    </reaction>
</comment>
<feature type="active site" description="O-(5'-phospho-DNA)-tyrosine intermediate" evidence="7 8">
    <location>
        <position position="123"/>
    </location>
</feature>
<dbReference type="EMBL" id="CP009574">
    <property type="protein sequence ID" value="AIT09222.1"/>
    <property type="molecule type" value="Genomic_DNA"/>
</dbReference>
<dbReference type="GO" id="GO:0019897">
    <property type="term" value="C:extrinsic component of plasma membrane"/>
    <property type="evidence" value="ECO:0007669"/>
    <property type="project" value="UniProtKB-UniRule"/>
</dbReference>
<dbReference type="InterPro" id="IPR005742">
    <property type="entry name" value="TopoIV_A_Gneg"/>
</dbReference>
<dbReference type="eggNOG" id="COG0188">
    <property type="taxonomic scope" value="Bacteria"/>
</dbReference>
<dbReference type="RefSeq" id="WP_040008797.1">
    <property type="nucleotide sequence ID" value="NZ_CP009574.1"/>
</dbReference>
<dbReference type="NCBIfam" id="NF004044">
    <property type="entry name" value="PRK05561.1"/>
    <property type="match status" value="1"/>
</dbReference>
<proteinExistence type="inferred from homology"/>
<dbReference type="SUPFAM" id="SSF101904">
    <property type="entry name" value="GyrA/ParC C-terminal domain-like"/>
    <property type="match status" value="1"/>
</dbReference>
<dbReference type="Gene3D" id="3.90.199.10">
    <property type="entry name" value="Topoisomerase II, domain 5"/>
    <property type="match status" value="1"/>
</dbReference>
<sequence>MDLFSSLENTQSVGEFSEQAYLNYSMYVILDRALPHISDGLKPVQRRIIYAMSEIGLSHLSKYKKSARTVGDVLGKYHPHGDSACYEAMVLMAQDFSYRYPFIDGQGNWGSIDDPKSFAAMRYTESRLSKYAVLLLDELKKGTVDWVKNFDGTMDEPKLLPAQVPNILLNGAMGIAVGMSTYIPPHNITEIINACLQLLSKPKSTIDDVLEIVEAPDYPGGANIISSRQEIADLYRTGNGSIRQQAVYHYDSHGNVVITRLPHQVSSASVMEQIANQLKAQKISWIKNIQDESDDKEPVKIVLYSGSTKKNIQKIMGHLLATTDLEKSFRVNMNMIGLDNRPKVKNLLEILTEWLEYRKATLRRRLQTSLDKVLARLHVLEGLLIAFLNIDEVIEIIRNYDDPSIELQNRFSLSEIQAEAILNIRLRKLAKIEEIEIKKEQAELAKEKELLEGYLNSEVKFRNLMKKEFKQILADFGDERRSHIIETEKAQALEEKDLMPSERVTVILSKAGWVRCAKGDGIDPKGLNYKPEDKPYLATSGNSNIKLVFFTKLGKAYSMYVDKFPSARGYGEHITTYIPLDKKDEIINMAFVNVASHFLLASASGKGFVIPAEDLITNKVTGKNIFDTEDVIAFMPFKENKKMLAVSSQGRTVIRDFASFGVLKKGKGKSIIRLDKKDKVKFIELFEPEQELTLSAGKRFIRIDNKNIDTYLTDKPSGGGVLLPQGFRKITKVNIENTQKNNTES</sequence>
<keyword evidence="5 7" id="KW-0472">Membrane</keyword>
<dbReference type="EC" id="5.6.2.2" evidence="7"/>
<evidence type="ECO:0000256" key="7">
    <source>
        <dbReference type="HAMAP-Rule" id="MF_00936"/>
    </source>
</evidence>
<evidence type="ECO:0000256" key="5">
    <source>
        <dbReference type="ARBA" id="ARBA00023136"/>
    </source>
</evidence>
<dbReference type="GO" id="GO:0009330">
    <property type="term" value="C:DNA topoisomerase type II (double strand cut, ATP-hydrolyzing) complex"/>
    <property type="evidence" value="ECO:0007669"/>
    <property type="project" value="TreeGrafter"/>
</dbReference>
<dbReference type="KEGG" id="frf:LO80_04025"/>
<evidence type="ECO:0000256" key="1">
    <source>
        <dbReference type="ARBA" id="ARBA00000185"/>
    </source>
</evidence>
<dbReference type="HOGENOM" id="CLU_002977_4_1_6"/>
<protein>
    <recommendedName>
        <fullName evidence="7">DNA topoisomerase 4 subunit A</fullName>
        <ecNumber evidence="7">5.6.2.2</ecNumber>
    </recommendedName>
    <alternativeName>
        <fullName evidence="7">Topoisomerase IV subunit A</fullName>
    </alternativeName>
</protein>
<feature type="coiled-coil region" evidence="9">
    <location>
        <begin position="430"/>
        <end position="457"/>
    </location>
</feature>
<evidence type="ECO:0000256" key="9">
    <source>
        <dbReference type="SAM" id="Coils"/>
    </source>
</evidence>
<dbReference type="Pfam" id="PF03989">
    <property type="entry name" value="DNA_gyraseA_C"/>
    <property type="match status" value="2"/>
</dbReference>
<organism evidence="11 12">
    <name type="scientific">Candidatus Francisella endociliophora</name>
    <dbReference type="NCBI Taxonomy" id="653937"/>
    <lineage>
        <taxon>Bacteria</taxon>
        <taxon>Pseudomonadati</taxon>
        <taxon>Pseudomonadota</taxon>
        <taxon>Gammaproteobacteria</taxon>
        <taxon>Thiotrichales</taxon>
        <taxon>Francisellaceae</taxon>
        <taxon>Francisella</taxon>
    </lineage>
</organism>
<dbReference type="PANTHER" id="PTHR43493">
    <property type="entry name" value="DNA GYRASE/TOPOISOMERASE SUBUNIT A"/>
    <property type="match status" value="1"/>
</dbReference>
<dbReference type="InterPro" id="IPR013758">
    <property type="entry name" value="Topo_IIA_A/C_ab"/>
</dbReference>
<dbReference type="FunFam" id="1.10.268.10:FF:000001">
    <property type="entry name" value="DNA gyrase subunit A"/>
    <property type="match status" value="1"/>
</dbReference>
<dbReference type="InterPro" id="IPR050220">
    <property type="entry name" value="Type_II_DNA_Topoisomerases"/>
</dbReference>
<keyword evidence="4 7" id="KW-0238">DNA-binding</keyword>
<dbReference type="Gene3D" id="3.30.1360.40">
    <property type="match status" value="1"/>
</dbReference>
<feature type="site" description="Transition state stabilizer" evidence="7">
    <location>
        <position position="122"/>
    </location>
</feature>
<dbReference type="NCBIfam" id="TIGR01062">
    <property type="entry name" value="parC_Gneg"/>
    <property type="match status" value="1"/>
</dbReference>
<dbReference type="CDD" id="cd00187">
    <property type="entry name" value="TOP4c"/>
    <property type="match status" value="1"/>
</dbReference>
<dbReference type="Pfam" id="PF00521">
    <property type="entry name" value="DNA_topoisoIV"/>
    <property type="match status" value="1"/>
</dbReference>
<feature type="site" description="Interaction with DNA" evidence="7">
    <location>
        <position position="78"/>
    </location>
</feature>
<dbReference type="SMART" id="SM00434">
    <property type="entry name" value="TOP4c"/>
    <property type="match status" value="1"/>
</dbReference>
<keyword evidence="6 7" id="KW-0413">Isomerase</keyword>
<dbReference type="GO" id="GO:0003677">
    <property type="term" value="F:DNA binding"/>
    <property type="evidence" value="ECO:0007669"/>
    <property type="project" value="UniProtKB-UniRule"/>
</dbReference>
<dbReference type="InterPro" id="IPR013760">
    <property type="entry name" value="Topo_IIA-like_dom_sf"/>
</dbReference>
<evidence type="ECO:0000256" key="3">
    <source>
        <dbReference type="ARBA" id="ARBA00023029"/>
    </source>
</evidence>
<dbReference type="SUPFAM" id="SSF56719">
    <property type="entry name" value="Type II DNA topoisomerase"/>
    <property type="match status" value="1"/>
</dbReference>
<dbReference type="InterPro" id="IPR035516">
    <property type="entry name" value="Gyrase/topoIV_suA_C"/>
</dbReference>
<feature type="site" description="Interaction with DNA" evidence="7">
    <location>
        <position position="42"/>
    </location>
</feature>
<evidence type="ECO:0000313" key="12">
    <source>
        <dbReference type="Proteomes" id="UP000029672"/>
    </source>
</evidence>
<dbReference type="Proteomes" id="UP000029672">
    <property type="component" value="Chromosome"/>
</dbReference>
<gene>
    <name evidence="7" type="primary">parC</name>
    <name evidence="11" type="ORF">LO80_04025</name>
</gene>
<evidence type="ECO:0000256" key="6">
    <source>
        <dbReference type="ARBA" id="ARBA00023235"/>
    </source>
</evidence>
<dbReference type="PANTHER" id="PTHR43493:SF1">
    <property type="entry name" value="DNA TOPOISOMERASE 4 SUBUNIT A"/>
    <property type="match status" value="1"/>
</dbReference>
<dbReference type="AlphaFoldDB" id="A0A097ENS8"/>
<dbReference type="PROSITE" id="PS52040">
    <property type="entry name" value="TOPO_IIA"/>
    <property type="match status" value="1"/>
</dbReference>
<dbReference type="GO" id="GO:0006265">
    <property type="term" value="P:DNA topological change"/>
    <property type="evidence" value="ECO:0007669"/>
    <property type="project" value="UniProtKB-UniRule"/>
</dbReference>
<dbReference type="GO" id="GO:0005694">
    <property type="term" value="C:chromosome"/>
    <property type="evidence" value="ECO:0007669"/>
    <property type="project" value="InterPro"/>
</dbReference>
<feature type="domain" description="Topo IIA-type catalytic" evidence="10">
    <location>
        <begin position="34"/>
        <end position="498"/>
    </location>
</feature>
<dbReference type="OrthoDB" id="9806486at2"/>
<comment type="subunit">
    <text evidence="7">Heterotetramer composed of ParC and ParE.</text>
</comment>